<evidence type="ECO:0000313" key="2">
    <source>
        <dbReference type="EMBL" id="SMF32650.1"/>
    </source>
</evidence>
<dbReference type="InterPro" id="IPR034706">
    <property type="entry name" value="CpoB"/>
</dbReference>
<dbReference type="Pfam" id="PF13432">
    <property type="entry name" value="TPR_16"/>
    <property type="match status" value="1"/>
</dbReference>
<accession>A0A1Y6BXJ7</accession>
<dbReference type="InterPro" id="IPR019734">
    <property type="entry name" value="TPR_rpt"/>
</dbReference>
<protein>
    <recommendedName>
        <fullName evidence="1">Cell division coordinator CpoB</fullName>
    </recommendedName>
</protein>
<comment type="similarity">
    <text evidence="1">Belongs to the CpoB family.</text>
</comment>
<comment type="subcellular location">
    <subcellularLocation>
        <location evidence="1">Periplasm</location>
    </subcellularLocation>
</comment>
<keyword evidence="1" id="KW-0574">Periplasm</keyword>
<feature type="coiled-coil region" evidence="1">
    <location>
        <begin position="32"/>
        <end position="59"/>
    </location>
</feature>
<dbReference type="EMBL" id="FWZX01000011">
    <property type="protein sequence ID" value="SMF32650.1"/>
    <property type="molecule type" value="Genomic_DNA"/>
</dbReference>
<keyword evidence="1" id="KW-0175">Coiled coil</keyword>
<keyword evidence="1" id="KW-0131">Cell cycle</keyword>
<organism evidence="2 3">
    <name type="scientific">Tistlia consotensis USBA 355</name>
    <dbReference type="NCBI Taxonomy" id="560819"/>
    <lineage>
        <taxon>Bacteria</taxon>
        <taxon>Pseudomonadati</taxon>
        <taxon>Pseudomonadota</taxon>
        <taxon>Alphaproteobacteria</taxon>
        <taxon>Rhodospirillales</taxon>
        <taxon>Rhodovibrionaceae</taxon>
        <taxon>Tistlia</taxon>
    </lineage>
</organism>
<feature type="coiled-coil region" evidence="1">
    <location>
        <begin position="83"/>
        <end position="117"/>
    </location>
</feature>
<evidence type="ECO:0000256" key="1">
    <source>
        <dbReference type="HAMAP-Rule" id="MF_02066"/>
    </source>
</evidence>
<feature type="chain" id="PRO_5013408497" description="Cell division coordinator CpoB" evidence="1">
    <location>
        <begin position="33"/>
        <end position="310"/>
    </location>
</feature>
<dbReference type="STRING" id="560819.SAMN05428998_11155"/>
<evidence type="ECO:0000313" key="3">
    <source>
        <dbReference type="Proteomes" id="UP000192917"/>
    </source>
</evidence>
<dbReference type="SUPFAM" id="SSF48452">
    <property type="entry name" value="TPR-like"/>
    <property type="match status" value="1"/>
</dbReference>
<sequence precursor="true">MQFPRPAPWRGRACASLALALALGLLAPLSTAAAQDSTIEALSQQLDRLQREVQVLQRQVAVGQPATDLKVPEGEAGPLLLRLNDLENTLRNLTGRVEELSHRIDETNGRVDKLSAQVDTRIGALENAPAAAGGEKPLMSGQKEGGVRVLGTMPQGAAPETAAPVESAAPGQTAALPAVQLPGGSAKEDYDYAFGLLRQADYPRAEAALKAFLEAHPKDELAGNAKYWLGETFYVRGDYKQAAVVFAEGFKDYPDSSKAPDNLLKLGMSLSNVGERGDACKTYTALLARYPNAAATIRQRAEREKGRLGC</sequence>
<dbReference type="InterPro" id="IPR014162">
    <property type="entry name" value="CpoB_C"/>
</dbReference>
<keyword evidence="3" id="KW-1185">Reference proteome</keyword>
<dbReference type="AlphaFoldDB" id="A0A1Y6BXJ7"/>
<dbReference type="Gene3D" id="1.20.1270.70">
    <property type="entry name" value="Designed single chain three-helix bundle"/>
    <property type="match status" value="1"/>
</dbReference>
<dbReference type="HAMAP" id="MF_02066">
    <property type="entry name" value="CpoB"/>
    <property type="match status" value="1"/>
</dbReference>
<gene>
    <name evidence="1" type="primary">cpoB</name>
    <name evidence="2" type="ORF">SAMN05428998_11155</name>
</gene>
<reference evidence="2 3" key="1">
    <citation type="submission" date="2017-04" db="EMBL/GenBank/DDBJ databases">
        <authorList>
            <person name="Afonso C.L."/>
            <person name="Miller P.J."/>
            <person name="Scott M.A."/>
            <person name="Spackman E."/>
            <person name="Goraichik I."/>
            <person name="Dimitrov K.M."/>
            <person name="Suarez D.L."/>
            <person name="Swayne D.E."/>
        </authorList>
    </citation>
    <scope>NUCLEOTIDE SEQUENCE [LARGE SCALE GENOMIC DNA]</scope>
    <source>
        <strain evidence="2 3">USBA 355</strain>
    </source>
</reference>
<name>A0A1Y6BXJ7_9PROT</name>
<comment type="function">
    <text evidence="1">Mediates coordination of peptidoglycan synthesis and outer membrane constriction during cell division.</text>
</comment>
<keyword evidence="1" id="KW-0732">Signal</keyword>
<dbReference type="NCBIfam" id="TIGR02795">
    <property type="entry name" value="tol_pal_ybgF"/>
    <property type="match status" value="1"/>
</dbReference>
<dbReference type="GO" id="GO:0030288">
    <property type="term" value="C:outer membrane-bounded periplasmic space"/>
    <property type="evidence" value="ECO:0007669"/>
    <property type="project" value="UniProtKB-UniRule"/>
</dbReference>
<dbReference type="GO" id="GO:0043093">
    <property type="term" value="P:FtsZ-dependent cytokinesis"/>
    <property type="evidence" value="ECO:0007669"/>
    <property type="project" value="UniProtKB-UniRule"/>
</dbReference>
<feature type="signal peptide" evidence="1">
    <location>
        <begin position="1"/>
        <end position="32"/>
    </location>
</feature>
<dbReference type="Gene3D" id="1.25.40.10">
    <property type="entry name" value="Tetratricopeptide repeat domain"/>
    <property type="match status" value="1"/>
</dbReference>
<dbReference type="Pfam" id="PF13174">
    <property type="entry name" value="TPR_6"/>
    <property type="match status" value="1"/>
</dbReference>
<proteinExistence type="inferred from homology"/>
<keyword evidence="1" id="KW-0132">Cell division</keyword>
<dbReference type="InterPro" id="IPR011990">
    <property type="entry name" value="TPR-like_helical_dom_sf"/>
</dbReference>
<dbReference type="Proteomes" id="UP000192917">
    <property type="component" value="Unassembled WGS sequence"/>
</dbReference>